<feature type="transmembrane region" description="Helical" evidence="1">
    <location>
        <begin position="43"/>
        <end position="60"/>
    </location>
</feature>
<evidence type="ECO:0000313" key="2">
    <source>
        <dbReference type="EMBL" id="TYB34989.1"/>
    </source>
</evidence>
<evidence type="ECO:0000313" key="3">
    <source>
        <dbReference type="Proteomes" id="UP000323337"/>
    </source>
</evidence>
<dbReference type="AlphaFoldDB" id="A0A5D0MT41"/>
<sequence>MYRIKSKFKFIIGLILASQSIALQIIYIIQADNLDELIHLEKLTPIIVLIGAVSIMISGVEKTNN</sequence>
<feature type="transmembrane region" description="Helical" evidence="1">
    <location>
        <begin position="12"/>
        <end position="31"/>
    </location>
</feature>
<name>A0A5D0MT41_FLESI</name>
<keyword evidence="1" id="KW-0472">Membrane</keyword>
<comment type="caution">
    <text evidence="2">The sequence shown here is derived from an EMBL/GenBank/DDBJ whole genome shotgun (WGS) entry which is preliminary data.</text>
</comment>
<gene>
    <name evidence="2" type="ORF">FXF49_01730</name>
</gene>
<dbReference type="EMBL" id="VSIV01000049">
    <property type="protein sequence ID" value="TYB34989.1"/>
    <property type="molecule type" value="Genomic_DNA"/>
</dbReference>
<proteinExistence type="predicted"/>
<evidence type="ECO:0000256" key="1">
    <source>
        <dbReference type="SAM" id="Phobius"/>
    </source>
</evidence>
<keyword evidence="1" id="KW-0812">Transmembrane</keyword>
<reference evidence="2 3" key="1">
    <citation type="submission" date="2019-08" db="EMBL/GenBank/DDBJ databases">
        <title>Genomic characterization of a novel candidate phylum (ARYD3) from a high temperature, high salinity tertiary oil reservoir in north central Oklahoma, USA.</title>
        <authorList>
            <person name="Youssef N.H."/>
            <person name="Yadav A."/>
            <person name="Elshahed M.S."/>
        </authorList>
    </citation>
    <scope>NUCLEOTIDE SEQUENCE [LARGE SCALE GENOMIC DNA]</scope>
    <source>
        <strain evidence="2">ARYD1</strain>
    </source>
</reference>
<accession>A0A5D0MT41</accession>
<dbReference type="RefSeq" id="WP_303700193.1">
    <property type="nucleotide sequence ID" value="NZ_VSIV01000049.1"/>
</dbReference>
<protein>
    <submittedName>
        <fullName evidence="2">Uncharacterized protein</fullName>
    </submittedName>
</protein>
<keyword evidence="1" id="KW-1133">Transmembrane helix</keyword>
<organism evidence="2 3">
    <name type="scientific">Flexistipes sinusarabici</name>
    <dbReference type="NCBI Taxonomy" id="2352"/>
    <lineage>
        <taxon>Bacteria</taxon>
        <taxon>Pseudomonadati</taxon>
        <taxon>Deferribacterota</taxon>
        <taxon>Deferribacteres</taxon>
        <taxon>Deferribacterales</taxon>
        <taxon>Flexistipitaceae</taxon>
        <taxon>Flexistipes</taxon>
    </lineage>
</organism>
<dbReference type="Proteomes" id="UP000323337">
    <property type="component" value="Unassembled WGS sequence"/>
</dbReference>